<accession>A0A067LB98</accession>
<evidence type="ECO:0000256" key="6">
    <source>
        <dbReference type="SAM" id="Coils"/>
    </source>
</evidence>
<keyword evidence="3 8" id="KW-0812">Transmembrane</keyword>
<feature type="transmembrane region" description="Helical" evidence="8">
    <location>
        <begin position="292"/>
        <end position="314"/>
    </location>
</feature>
<gene>
    <name evidence="9" type="ORF">JCGZ_16351</name>
</gene>
<evidence type="ECO:0000256" key="1">
    <source>
        <dbReference type="ARBA" id="ARBA00004141"/>
    </source>
</evidence>
<sequence length="506" mass="57289">MEGNDMCIPNCHCWQCQQTPQPLYYFADSSSSHFIPPCFPSNCQRDRLTTTDCGSIRSSPTRTHKPPSQPSSSPEKPTETFTQKRPQKEDKDEFFGLREMSKREMKLSAVKYPISPDAKKMPWSKPTLYLMGFQGSQVITWPTMIIPILLAPIMGGGDMIIGFSGTLKYFESRISDELVYLVNVPFVTLTGLGLYNRGLPQLMKCVEIGFPALAFVVFSRQLLPRIWKSWTKIAERYAATYSIIIVWILAEILTAAGAYDNTSQQTQLNCRANRGGLIRAAPWIKIPSPFQWGYPTFEAGDVVSMMAACFVAIIERWQRLQRHFKKIIDRFSRFKLPHGGNVWLTDLGFYQNASDIAVDKARPVYRSWILTPDLPFMDWSKMIEMSLALSTFATSSRFSGAYRITAPYISRAIGVQFKIILEVILSSPATFGTIIAFLFHCTSKPPPSTKEVPTVGSPKKADLNVLTLVKAKEKKAEDEEEELKKKIRLEIKQTYKRPSSLSELFS</sequence>
<dbReference type="Pfam" id="PF00860">
    <property type="entry name" value="Xan_ur_permease"/>
    <property type="match status" value="1"/>
</dbReference>
<name>A0A067LB98_JATCU</name>
<dbReference type="EMBL" id="KK914251">
    <property type="protein sequence ID" value="KDP44518.1"/>
    <property type="molecule type" value="Genomic_DNA"/>
</dbReference>
<feature type="transmembrane region" description="Helical" evidence="8">
    <location>
        <begin position="419"/>
        <end position="439"/>
    </location>
</feature>
<proteinExistence type="inferred from homology"/>
<feature type="transmembrane region" description="Helical" evidence="8">
    <location>
        <begin position="238"/>
        <end position="259"/>
    </location>
</feature>
<organism evidence="9 10">
    <name type="scientific">Jatropha curcas</name>
    <name type="common">Barbados nut</name>
    <dbReference type="NCBI Taxonomy" id="180498"/>
    <lineage>
        <taxon>Eukaryota</taxon>
        <taxon>Viridiplantae</taxon>
        <taxon>Streptophyta</taxon>
        <taxon>Embryophyta</taxon>
        <taxon>Tracheophyta</taxon>
        <taxon>Spermatophyta</taxon>
        <taxon>Magnoliopsida</taxon>
        <taxon>eudicotyledons</taxon>
        <taxon>Gunneridae</taxon>
        <taxon>Pentapetalae</taxon>
        <taxon>rosids</taxon>
        <taxon>fabids</taxon>
        <taxon>Malpighiales</taxon>
        <taxon>Euphorbiaceae</taxon>
        <taxon>Crotonoideae</taxon>
        <taxon>Jatropheae</taxon>
        <taxon>Jatropha</taxon>
    </lineage>
</organism>
<keyword evidence="10" id="KW-1185">Reference proteome</keyword>
<feature type="transmembrane region" description="Helical" evidence="8">
    <location>
        <begin position="178"/>
        <end position="195"/>
    </location>
</feature>
<keyword evidence="5 8" id="KW-0472">Membrane</keyword>
<evidence type="ECO:0000256" key="2">
    <source>
        <dbReference type="ARBA" id="ARBA00008821"/>
    </source>
</evidence>
<keyword evidence="6" id="KW-0175">Coiled coil</keyword>
<evidence type="ECO:0000256" key="4">
    <source>
        <dbReference type="ARBA" id="ARBA00022989"/>
    </source>
</evidence>
<reference evidence="9 10" key="1">
    <citation type="journal article" date="2014" name="PLoS ONE">
        <title>Global Analysis of Gene Expression Profiles in Physic Nut (Jatropha curcas L.) Seedlings Exposed to Salt Stress.</title>
        <authorList>
            <person name="Zhang L."/>
            <person name="Zhang C."/>
            <person name="Wu P."/>
            <person name="Chen Y."/>
            <person name="Li M."/>
            <person name="Jiang H."/>
            <person name="Wu G."/>
        </authorList>
    </citation>
    <scope>NUCLEOTIDE SEQUENCE [LARGE SCALE GENOMIC DNA]</scope>
    <source>
        <strain evidence="10">cv. GZQX0401</strain>
        <tissue evidence="9">Young leaves</tissue>
    </source>
</reference>
<comment type="similarity">
    <text evidence="2">Belongs to the nucleobase:cation symporter-2 (NCS2) (TC 2.A.40) family.</text>
</comment>
<dbReference type="STRING" id="180498.A0A067LB98"/>
<evidence type="ECO:0000313" key="9">
    <source>
        <dbReference type="EMBL" id="KDP44518.1"/>
    </source>
</evidence>
<evidence type="ECO:0000256" key="3">
    <source>
        <dbReference type="ARBA" id="ARBA00022692"/>
    </source>
</evidence>
<dbReference type="PANTHER" id="PTHR11119">
    <property type="entry name" value="XANTHINE-URACIL / VITAMIN C PERMEASE FAMILY MEMBER"/>
    <property type="match status" value="1"/>
</dbReference>
<comment type="subcellular location">
    <subcellularLocation>
        <location evidence="1">Membrane</location>
        <topology evidence="1">Multi-pass membrane protein</topology>
    </subcellularLocation>
</comment>
<dbReference type="GO" id="GO:0022857">
    <property type="term" value="F:transmembrane transporter activity"/>
    <property type="evidence" value="ECO:0007669"/>
    <property type="project" value="InterPro"/>
</dbReference>
<evidence type="ECO:0000256" key="8">
    <source>
        <dbReference type="SAM" id="Phobius"/>
    </source>
</evidence>
<feature type="coiled-coil region" evidence="6">
    <location>
        <begin position="466"/>
        <end position="493"/>
    </location>
</feature>
<evidence type="ECO:0000256" key="7">
    <source>
        <dbReference type="SAM" id="MobiDB-lite"/>
    </source>
</evidence>
<dbReference type="InterPro" id="IPR006043">
    <property type="entry name" value="NCS2"/>
</dbReference>
<dbReference type="Proteomes" id="UP000027138">
    <property type="component" value="Unassembled WGS sequence"/>
</dbReference>
<feature type="transmembrane region" description="Helical" evidence="8">
    <location>
        <begin position="144"/>
        <end position="166"/>
    </location>
</feature>
<evidence type="ECO:0000256" key="5">
    <source>
        <dbReference type="ARBA" id="ARBA00023136"/>
    </source>
</evidence>
<feature type="compositionally biased region" description="Polar residues" evidence="7">
    <location>
        <begin position="50"/>
        <end position="61"/>
    </location>
</feature>
<dbReference type="OrthoDB" id="1641903at2759"/>
<keyword evidence="4 8" id="KW-1133">Transmembrane helix</keyword>
<evidence type="ECO:0000313" key="10">
    <source>
        <dbReference type="Proteomes" id="UP000027138"/>
    </source>
</evidence>
<dbReference type="AlphaFoldDB" id="A0A067LB98"/>
<feature type="region of interest" description="Disordered" evidence="7">
    <location>
        <begin position="50"/>
        <end position="93"/>
    </location>
</feature>
<dbReference type="GO" id="GO:0016020">
    <property type="term" value="C:membrane"/>
    <property type="evidence" value="ECO:0007669"/>
    <property type="project" value="UniProtKB-SubCell"/>
</dbReference>
<protein>
    <submittedName>
        <fullName evidence="9">Uncharacterized protein</fullName>
    </submittedName>
</protein>